<reference evidence="5 6" key="1">
    <citation type="submission" date="2017-07" db="EMBL/GenBank/DDBJ databases">
        <title>Recovery of genomes from metagenomes via a dereplication, aggregation, and scoring strategy.</title>
        <authorList>
            <person name="Sieber C.M."/>
            <person name="Probst A.J."/>
            <person name="Sharrar A."/>
            <person name="Thomas B.C."/>
            <person name="Hess M."/>
            <person name="Tringe S.G."/>
            <person name="Banfield J.F."/>
        </authorList>
    </citation>
    <scope>NUCLEOTIDE SEQUENCE [LARGE SCALE GENOMIC DNA]</scope>
    <source>
        <strain evidence="5">JGI_Cruoil_03_51_56</strain>
    </source>
</reference>
<gene>
    <name evidence="5" type="ORF">CH330_09415</name>
</gene>
<comment type="caution">
    <text evidence="5">The sequence shown here is derived from an EMBL/GenBank/DDBJ whole genome shotgun (WGS) entry which is preliminary data.</text>
</comment>
<dbReference type="InterPro" id="IPR039565">
    <property type="entry name" value="BamD-like"/>
</dbReference>
<evidence type="ECO:0000256" key="3">
    <source>
        <dbReference type="ARBA" id="ARBA00023237"/>
    </source>
</evidence>
<keyword evidence="3" id="KW-0998">Cell outer membrane</keyword>
<keyword evidence="1" id="KW-0732">Signal</keyword>
<dbReference type="Pfam" id="PF13525">
    <property type="entry name" value="YfiO"/>
    <property type="match status" value="1"/>
</dbReference>
<evidence type="ECO:0000259" key="4">
    <source>
        <dbReference type="Pfam" id="PF13525"/>
    </source>
</evidence>
<dbReference type="InterPro" id="IPR011990">
    <property type="entry name" value="TPR-like_helical_dom_sf"/>
</dbReference>
<dbReference type="InterPro" id="IPR019734">
    <property type="entry name" value="TPR_rpt"/>
</dbReference>
<evidence type="ECO:0000256" key="1">
    <source>
        <dbReference type="ARBA" id="ARBA00022729"/>
    </source>
</evidence>
<keyword evidence="2" id="KW-0472">Membrane</keyword>
<name>A0A235BNL1_UNCW3</name>
<dbReference type="Pfam" id="PF13174">
    <property type="entry name" value="TPR_6"/>
    <property type="match status" value="1"/>
</dbReference>
<dbReference type="AlphaFoldDB" id="A0A235BNL1"/>
<sequence length="252" mass="29482">MHKLPGFLPILLAILVTGCPNRAQIVHPDNPRQGLNHALAALQARKFDKAEAEFTFIIFNFPGSRQAADAQFYLAETYFQNHDYIQAQTEYDFYLKSFPNGRFQEDADYKLAMCYFKTTLKSCRDQTSTLKAREILKEFLTLYHDSKLRPKAESTLNEIQRRLTQRDFDVARLYFKAGEFKSALVYYEYITIELPTDEWKAIDRYRLAVCYQETDHTEKARPILEQLSQEDIPPALKQKAHSRLAMMNDNDR</sequence>
<evidence type="ECO:0000313" key="5">
    <source>
        <dbReference type="EMBL" id="OYD14080.1"/>
    </source>
</evidence>
<organism evidence="5 6">
    <name type="scientific">candidate division WOR-3 bacterium JGI_Cruoil_03_51_56</name>
    <dbReference type="NCBI Taxonomy" id="1973747"/>
    <lineage>
        <taxon>Bacteria</taxon>
        <taxon>Bacteria division WOR-3</taxon>
    </lineage>
</organism>
<proteinExistence type="predicted"/>
<evidence type="ECO:0000313" key="6">
    <source>
        <dbReference type="Proteomes" id="UP000215559"/>
    </source>
</evidence>
<dbReference type="PROSITE" id="PS51257">
    <property type="entry name" value="PROKAR_LIPOPROTEIN"/>
    <property type="match status" value="1"/>
</dbReference>
<dbReference type="Gene3D" id="1.25.40.10">
    <property type="entry name" value="Tetratricopeptide repeat domain"/>
    <property type="match status" value="1"/>
</dbReference>
<dbReference type="NCBIfam" id="TIGR03302">
    <property type="entry name" value="OM_YfiO"/>
    <property type="match status" value="1"/>
</dbReference>
<accession>A0A235BNL1</accession>
<dbReference type="SUPFAM" id="SSF48452">
    <property type="entry name" value="TPR-like"/>
    <property type="match status" value="1"/>
</dbReference>
<dbReference type="Proteomes" id="UP000215559">
    <property type="component" value="Unassembled WGS sequence"/>
</dbReference>
<feature type="domain" description="Outer membrane lipoprotein BamD-like" evidence="4">
    <location>
        <begin position="36"/>
        <end position="197"/>
    </location>
</feature>
<protein>
    <recommendedName>
        <fullName evidence="4">Outer membrane lipoprotein BamD-like domain-containing protein</fullName>
    </recommendedName>
</protein>
<evidence type="ECO:0000256" key="2">
    <source>
        <dbReference type="ARBA" id="ARBA00023136"/>
    </source>
</evidence>
<dbReference type="InterPro" id="IPR017689">
    <property type="entry name" value="BamD"/>
</dbReference>
<dbReference type="EMBL" id="NOZP01000182">
    <property type="protein sequence ID" value="OYD14080.1"/>
    <property type="molecule type" value="Genomic_DNA"/>
</dbReference>